<evidence type="ECO:0000313" key="5">
    <source>
        <dbReference type="Proteomes" id="UP000242188"/>
    </source>
</evidence>
<dbReference type="Proteomes" id="UP000242188">
    <property type="component" value="Unassembled WGS sequence"/>
</dbReference>
<feature type="transmembrane region" description="Helical" evidence="1">
    <location>
        <begin position="342"/>
        <end position="369"/>
    </location>
</feature>
<dbReference type="AlphaFoldDB" id="A0A210PNN2"/>
<feature type="chain" id="PRO_5013278828" description="ZP domain-containing protein" evidence="2">
    <location>
        <begin position="26"/>
        <end position="400"/>
    </location>
</feature>
<evidence type="ECO:0000313" key="4">
    <source>
        <dbReference type="EMBL" id="OWF38115.1"/>
    </source>
</evidence>
<dbReference type="EMBL" id="NEDP02005572">
    <property type="protein sequence ID" value="OWF38115.1"/>
    <property type="molecule type" value="Genomic_DNA"/>
</dbReference>
<evidence type="ECO:0000256" key="2">
    <source>
        <dbReference type="SAM" id="SignalP"/>
    </source>
</evidence>
<keyword evidence="1" id="KW-0472">Membrane</keyword>
<protein>
    <recommendedName>
        <fullName evidence="3">ZP domain-containing protein</fullName>
    </recommendedName>
</protein>
<organism evidence="4 5">
    <name type="scientific">Mizuhopecten yessoensis</name>
    <name type="common">Japanese scallop</name>
    <name type="synonym">Patinopecten yessoensis</name>
    <dbReference type="NCBI Taxonomy" id="6573"/>
    <lineage>
        <taxon>Eukaryota</taxon>
        <taxon>Metazoa</taxon>
        <taxon>Spiralia</taxon>
        <taxon>Lophotrochozoa</taxon>
        <taxon>Mollusca</taxon>
        <taxon>Bivalvia</taxon>
        <taxon>Autobranchia</taxon>
        <taxon>Pteriomorphia</taxon>
        <taxon>Pectinida</taxon>
        <taxon>Pectinoidea</taxon>
        <taxon>Pectinidae</taxon>
        <taxon>Mizuhopecten</taxon>
    </lineage>
</organism>
<dbReference type="InterPro" id="IPR001507">
    <property type="entry name" value="ZP_dom"/>
</dbReference>
<dbReference type="PROSITE" id="PS51034">
    <property type="entry name" value="ZP_2"/>
    <property type="match status" value="1"/>
</dbReference>
<keyword evidence="5" id="KW-1185">Reference proteome</keyword>
<feature type="signal peptide" evidence="2">
    <location>
        <begin position="1"/>
        <end position="25"/>
    </location>
</feature>
<evidence type="ECO:0000259" key="3">
    <source>
        <dbReference type="PROSITE" id="PS51034"/>
    </source>
</evidence>
<keyword evidence="1" id="KW-1133">Transmembrane helix</keyword>
<sequence length="400" mass="44056">MGKEIWNLLCIFALFVTTQIQPMNSQEATQTASYLCFEDQQNSSLIHLDFILDRKTDVVTSVYANEFQNCVGSSQDGGQTYIVRVTFSINSGTQLSPSQPCGMTITSDGSYQLNMRSEASSGLVSYTDRIYDFKCHPTRGISPWATTSGISVGVDLLNLTGSRTTELQVVSASDTSSLVLFANLGDLVRFKFRMTFTSAIENIDVLGVRLTNLICSPSDTFTPKRRILIDDNGCAVNYTENALALSGPFTTESNGSSPFIALSPVFEIGRFADSFELNFIVTMEYCTSSSGSCFTDMCTARKKRSADGVIEVIAKTKINVYQQSEVNTHTNNTGPVETHDCFLTWMFAAVAGTVFVILFIDGFVIAYLVRQLKGLPHKQQPTRPTVMYPRINTSTTSSYF</sequence>
<gene>
    <name evidence="4" type="ORF">KP79_PYT08857</name>
</gene>
<keyword evidence="1" id="KW-0812">Transmembrane</keyword>
<evidence type="ECO:0000256" key="1">
    <source>
        <dbReference type="SAM" id="Phobius"/>
    </source>
</evidence>
<name>A0A210PNN2_MIZYE</name>
<keyword evidence="2" id="KW-0732">Signal</keyword>
<comment type="caution">
    <text evidence="4">The sequence shown here is derived from an EMBL/GenBank/DDBJ whole genome shotgun (WGS) entry which is preliminary data.</text>
</comment>
<dbReference type="OrthoDB" id="6069559at2759"/>
<feature type="domain" description="ZP" evidence="3">
    <location>
        <begin position="35"/>
        <end position="305"/>
    </location>
</feature>
<proteinExistence type="predicted"/>
<accession>A0A210PNN2</accession>
<reference evidence="4 5" key="1">
    <citation type="journal article" date="2017" name="Nat. Ecol. Evol.">
        <title>Scallop genome provides insights into evolution of bilaterian karyotype and development.</title>
        <authorList>
            <person name="Wang S."/>
            <person name="Zhang J."/>
            <person name="Jiao W."/>
            <person name="Li J."/>
            <person name="Xun X."/>
            <person name="Sun Y."/>
            <person name="Guo X."/>
            <person name="Huan P."/>
            <person name="Dong B."/>
            <person name="Zhang L."/>
            <person name="Hu X."/>
            <person name="Sun X."/>
            <person name="Wang J."/>
            <person name="Zhao C."/>
            <person name="Wang Y."/>
            <person name="Wang D."/>
            <person name="Huang X."/>
            <person name="Wang R."/>
            <person name="Lv J."/>
            <person name="Li Y."/>
            <person name="Zhang Z."/>
            <person name="Liu B."/>
            <person name="Lu W."/>
            <person name="Hui Y."/>
            <person name="Liang J."/>
            <person name="Zhou Z."/>
            <person name="Hou R."/>
            <person name="Li X."/>
            <person name="Liu Y."/>
            <person name="Li H."/>
            <person name="Ning X."/>
            <person name="Lin Y."/>
            <person name="Zhao L."/>
            <person name="Xing Q."/>
            <person name="Dou J."/>
            <person name="Li Y."/>
            <person name="Mao J."/>
            <person name="Guo H."/>
            <person name="Dou H."/>
            <person name="Li T."/>
            <person name="Mu C."/>
            <person name="Jiang W."/>
            <person name="Fu Q."/>
            <person name="Fu X."/>
            <person name="Miao Y."/>
            <person name="Liu J."/>
            <person name="Yu Q."/>
            <person name="Li R."/>
            <person name="Liao H."/>
            <person name="Li X."/>
            <person name="Kong Y."/>
            <person name="Jiang Z."/>
            <person name="Chourrout D."/>
            <person name="Li R."/>
            <person name="Bao Z."/>
        </authorList>
    </citation>
    <scope>NUCLEOTIDE SEQUENCE [LARGE SCALE GENOMIC DNA]</scope>
    <source>
        <strain evidence="4 5">PY_sf001</strain>
    </source>
</reference>